<dbReference type="InterPro" id="IPR008928">
    <property type="entry name" value="6-hairpin_glycosidase_sf"/>
</dbReference>
<proteinExistence type="predicted"/>
<dbReference type="RefSeq" id="WP_277861627.1">
    <property type="nucleotide sequence ID" value="NZ_JARRAG010000002.1"/>
</dbReference>
<reference evidence="4 5" key="1">
    <citation type="submission" date="2023-03" db="EMBL/GenBank/DDBJ databases">
        <title>Paludisphaera mucosa sp. nov. a novel planctomycete from northern fen.</title>
        <authorList>
            <person name="Ivanova A."/>
        </authorList>
    </citation>
    <scope>NUCLEOTIDE SEQUENCE [LARGE SCALE GENOMIC DNA]</scope>
    <source>
        <strain evidence="4 5">Pla2</strain>
    </source>
</reference>
<comment type="caution">
    <text evidence="4">The sequence shown here is derived from an EMBL/GenBank/DDBJ whole genome shotgun (WGS) entry which is preliminary data.</text>
</comment>
<evidence type="ECO:0000259" key="3">
    <source>
        <dbReference type="Pfam" id="PF03190"/>
    </source>
</evidence>
<feature type="coiled-coil region" evidence="1">
    <location>
        <begin position="394"/>
        <end position="421"/>
    </location>
</feature>
<evidence type="ECO:0000313" key="5">
    <source>
        <dbReference type="Proteomes" id="UP001216907"/>
    </source>
</evidence>
<dbReference type="InterPro" id="IPR036249">
    <property type="entry name" value="Thioredoxin-like_sf"/>
</dbReference>
<evidence type="ECO:0000313" key="4">
    <source>
        <dbReference type="EMBL" id="MDG3005282.1"/>
    </source>
</evidence>
<dbReference type="Gene3D" id="1.50.10.10">
    <property type="match status" value="1"/>
</dbReference>
<evidence type="ECO:0000256" key="1">
    <source>
        <dbReference type="SAM" id="Coils"/>
    </source>
</evidence>
<dbReference type="PIRSF" id="PIRSF006402">
    <property type="entry name" value="UCP006402_thioredoxin"/>
    <property type="match status" value="1"/>
</dbReference>
<dbReference type="Gene3D" id="3.40.30.10">
    <property type="entry name" value="Glutaredoxin"/>
    <property type="match status" value="1"/>
</dbReference>
<dbReference type="InterPro" id="IPR012341">
    <property type="entry name" value="6hp_glycosidase-like_sf"/>
</dbReference>
<keyword evidence="5" id="KW-1185">Reference proteome</keyword>
<name>A0ABT6FCM3_9BACT</name>
<dbReference type="InterPro" id="IPR024705">
    <property type="entry name" value="Ssp411"/>
</dbReference>
<dbReference type="EMBL" id="JARRAG010000002">
    <property type="protein sequence ID" value="MDG3005282.1"/>
    <property type="molecule type" value="Genomic_DNA"/>
</dbReference>
<accession>A0ABT6FCM3</accession>
<keyword evidence="1" id="KW-0175">Coiled coil</keyword>
<dbReference type="Proteomes" id="UP001216907">
    <property type="component" value="Unassembled WGS sequence"/>
</dbReference>
<feature type="region of interest" description="Disordered" evidence="2">
    <location>
        <begin position="1"/>
        <end position="20"/>
    </location>
</feature>
<sequence length="707" mass="76507">MSSSHASPDRAGASEHPANRLAGETSPYLLQHAHNPVEWHPWGHEALELAKAEDRPIFLSIGYSACHWCHVMERESFENPDIARIMNAHFVNIKVDREERPDLDQIYMNAVQAMTGQGGWPMSVFLTPEGEPFFGGTYFPPSDSRGMPGFPRVLLSVHRAWAERRGEIRQSAVEMTSHLRNAADAGRGKGEASPLSTALLDHAAKALIRNFDARHGGFGQAPKFPHPMDLRVLLRQFARTGDAQALHAATFTLGKMARGGIYDHLGGGFARYSTDERWLAPHFEKMLYDNALLASAYVEAFQATGEASFARTARATLGYVLDRMTDPDGPFYSTEDADSEGEEGKYYVWSLGEILEVLGVDLGRNFALTYDVSPAGNWERKNILNLPRPIAESAKDLGRDADELEAELAESRATLLAVRGRRIAPGKDTKVLVAWNGLAIAALAQAGRALAEPRFLETAEKAAAFLLDRLRTSDGRLLHTYKDGIAKLNGYLDDYACLIDGLTRLFEATGGPRWLASAVELADVMVAEFRDAGHGGFYYTGASHETLLTRQKDLFDDATPSGNGMAATALVRLAALTGREDLATIGRQAVEAAAKILEGAPSAGGQTLIALDFLLAPPRELAIVAGSDRREFAAALDAAFARFLPHAVVAPAPAEDREALAKLVPLLEARPAVDDHVTLYDCENFTCRAPVAGTSGVLAALAGAGRG</sequence>
<dbReference type="InterPro" id="IPR004879">
    <property type="entry name" value="Ssp411-like_TRX"/>
</dbReference>
<dbReference type="PANTHER" id="PTHR42899:SF1">
    <property type="entry name" value="SPERMATOGENESIS-ASSOCIATED PROTEIN 20"/>
    <property type="match status" value="1"/>
</dbReference>
<dbReference type="Pfam" id="PF03190">
    <property type="entry name" value="Thioredox_DsbH"/>
    <property type="match status" value="1"/>
</dbReference>
<organism evidence="4 5">
    <name type="scientific">Paludisphaera mucosa</name>
    <dbReference type="NCBI Taxonomy" id="3030827"/>
    <lineage>
        <taxon>Bacteria</taxon>
        <taxon>Pseudomonadati</taxon>
        <taxon>Planctomycetota</taxon>
        <taxon>Planctomycetia</taxon>
        <taxon>Isosphaerales</taxon>
        <taxon>Isosphaeraceae</taxon>
        <taxon>Paludisphaera</taxon>
    </lineage>
</organism>
<dbReference type="CDD" id="cd02955">
    <property type="entry name" value="SSP411"/>
    <property type="match status" value="1"/>
</dbReference>
<dbReference type="SUPFAM" id="SSF48208">
    <property type="entry name" value="Six-hairpin glycosidases"/>
    <property type="match status" value="1"/>
</dbReference>
<dbReference type="SUPFAM" id="SSF52833">
    <property type="entry name" value="Thioredoxin-like"/>
    <property type="match status" value="1"/>
</dbReference>
<gene>
    <name evidence="4" type="ORF">PZE19_15945</name>
</gene>
<protein>
    <submittedName>
        <fullName evidence="4">Thioredoxin domain-containing protein</fullName>
    </submittedName>
</protein>
<dbReference type="PANTHER" id="PTHR42899">
    <property type="entry name" value="SPERMATOGENESIS-ASSOCIATED PROTEIN 20"/>
    <property type="match status" value="1"/>
</dbReference>
<feature type="domain" description="Spermatogenesis-associated protein 20-like TRX" evidence="3">
    <location>
        <begin position="19"/>
        <end position="179"/>
    </location>
</feature>
<evidence type="ECO:0000256" key="2">
    <source>
        <dbReference type="SAM" id="MobiDB-lite"/>
    </source>
</evidence>